<dbReference type="EMBL" id="VGIR01000015">
    <property type="protein sequence ID" value="MBM3330964.1"/>
    <property type="molecule type" value="Genomic_DNA"/>
</dbReference>
<comment type="caution">
    <text evidence="1">The sequence shown here is derived from an EMBL/GenBank/DDBJ whole genome shotgun (WGS) entry which is preliminary data.</text>
</comment>
<accession>A0A937XEQ6</accession>
<dbReference type="CDD" id="cd16377">
    <property type="entry name" value="23S_rRNA_IVP_like"/>
    <property type="match status" value="1"/>
</dbReference>
<dbReference type="NCBIfam" id="TIGR02436">
    <property type="entry name" value="four helix bundle protein"/>
    <property type="match status" value="1"/>
</dbReference>
<proteinExistence type="predicted"/>
<dbReference type="SUPFAM" id="SSF158446">
    <property type="entry name" value="IVS-encoded protein-like"/>
    <property type="match status" value="1"/>
</dbReference>
<dbReference type="InterPro" id="IPR036583">
    <property type="entry name" value="23S_rRNA_IVS_sf"/>
</dbReference>
<reference evidence="1" key="1">
    <citation type="submission" date="2019-03" db="EMBL/GenBank/DDBJ databases">
        <title>Lake Tanganyika Metagenome-Assembled Genomes (MAGs).</title>
        <authorList>
            <person name="Tran P."/>
        </authorList>
    </citation>
    <scope>NUCLEOTIDE SEQUENCE</scope>
    <source>
        <strain evidence="1">K_DeepCast_150m_m2_040</strain>
    </source>
</reference>
<evidence type="ECO:0000313" key="2">
    <source>
        <dbReference type="Proteomes" id="UP000779900"/>
    </source>
</evidence>
<dbReference type="Gene3D" id="1.20.1440.60">
    <property type="entry name" value="23S rRNA-intervening sequence"/>
    <property type="match status" value="1"/>
</dbReference>
<sequence length="141" mass="16029">MKGSSDREKLRSYRDLKVWQRSYATSLKVYRLTIGFPAGELYGLVSQMRRAAISIPSNIAEGYGRHSSAEFLRSLRIAYGSNCELETQVMIACDLRLLTAEDSKGLRNDIHEVELMLASLMRTIKRRSISRSLVPSISEKR</sequence>
<name>A0A937XEQ6_UNCW3</name>
<dbReference type="PANTHER" id="PTHR38471">
    <property type="entry name" value="FOUR HELIX BUNDLE PROTEIN"/>
    <property type="match status" value="1"/>
</dbReference>
<evidence type="ECO:0000313" key="1">
    <source>
        <dbReference type="EMBL" id="MBM3330964.1"/>
    </source>
</evidence>
<organism evidence="1 2">
    <name type="scientific">candidate division WOR-3 bacterium</name>
    <dbReference type="NCBI Taxonomy" id="2052148"/>
    <lineage>
        <taxon>Bacteria</taxon>
        <taxon>Bacteria division WOR-3</taxon>
    </lineage>
</organism>
<protein>
    <submittedName>
        <fullName evidence="1">Four helix bundle protein</fullName>
    </submittedName>
</protein>
<gene>
    <name evidence="1" type="ORF">FJY68_03825</name>
</gene>
<dbReference type="PANTHER" id="PTHR38471:SF2">
    <property type="entry name" value="FOUR HELIX BUNDLE PROTEIN"/>
    <property type="match status" value="1"/>
</dbReference>
<dbReference type="AlphaFoldDB" id="A0A937XEQ6"/>
<dbReference type="InterPro" id="IPR012657">
    <property type="entry name" value="23S_rRNA-intervening_sequence"/>
</dbReference>
<dbReference type="Proteomes" id="UP000779900">
    <property type="component" value="Unassembled WGS sequence"/>
</dbReference>
<dbReference type="Pfam" id="PF05635">
    <property type="entry name" value="23S_rRNA_IVP"/>
    <property type="match status" value="1"/>
</dbReference>